<keyword evidence="2" id="KW-1185">Reference proteome</keyword>
<evidence type="ECO:0000313" key="1">
    <source>
        <dbReference type="EMBL" id="MFC3207501.1"/>
    </source>
</evidence>
<gene>
    <name evidence="1" type="ORF">ACFOHJ_14855</name>
</gene>
<comment type="caution">
    <text evidence="1">The sequence shown here is derived from an EMBL/GenBank/DDBJ whole genome shotgun (WGS) entry which is preliminary data.</text>
</comment>
<accession>A0ABV7KGS7</accession>
<protein>
    <recommendedName>
        <fullName evidence="3">AbiTii domain-containing protein</fullName>
    </recommendedName>
</protein>
<proteinExistence type="predicted"/>
<dbReference type="Proteomes" id="UP001595583">
    <property type="component" value="Unassembled WGS sequence"/>
</dbReference>
<dbReference type="RefSeq" id="WP_378221784.1">
    <property type="nucleotide sequence ID" value="NZ_JBHRTK010000013.1"/>
</dbReference>
<name>A0ABV7KGS7_9HYPH</name>
<reference evidence="2" key="1">
    <citation type="journal article" date="2019" name="Int. J. Syst. Evol. Microbiol.">
        <title>The Global Catalogue of Microorganisms (GCM) 10K type strain sequencing project: providing services to taxonomists for standard genome sequencing and annotation.</title>
        <authorList>
            <consortium name="The Broad Institute Genomics Platform"/>
            <consortium name="The Broad Institute Genome Sequencing Center for Infectious Disease"/>
            <person name="Wu L."/>
            <person name="Ma J."/>
        </authorList>
    </citation>
    <scope>NUCLEOTIDE SEQUENCE [LARGE SCALE GENOMIC DNA]</scope>
    <source>
        <strain evidence="2">KCTC 52165</strain>
    </source>
</reference>
<sequence length="203" mass="22327">MPRHELASLLRRAALRLRNIGEPPVDLDSEYEALIDEIRENRRRSHFSSLIYGKNLYIKSISNGAAPHSSGDNPMTTITIQPKFYDERTAGRLQVVAPMPALTGSEKQIAWATDIRSALQVEFGEQLAKAAGVKWGAVTPRDVDYIAECQAQLDALVADPTHASGFEKLEALFSIAEAHFWIENRDHGMNALARAAAAFLASA</sequence>
<evidence type="ECO:0000313" key="2">
    <source>
        <dbReference type="Proteomes" id="UP001595583"/>
    </source>
</evidence>
<dbReference type="EMBL" id="JBHRTK010000013">
    <property type="protein sequence ID" value="MFC3207501.1"/>
    <property type="molecule type" value="Genomic_DNA"/>
</dbReference>
<evidence type="ECO:0008006" key="3">
    <source>
        <dbReference type="Google" id="ProtNLM"/>
    </source>
</evidence>
<organism evidence="1 2">
    <name type="scientific">Aquamicrobium soli</name>
    <dbReference type="NCBI Taxonomy" id="1811518"/>
    <lineage>
        <taxon>Bacteria</taxon>
        <taxon>Pseudomonadati</taxon>
        <taxon>Pseudomonadota</taxon>
        <taxon>Alphaproteobacteria</taxon>
        <taxon>Hyphomicrobiales</taxon>
        <taxon>Phyllobacteriaceae</taxon>
        <taxon>Aquamicrobium</taxon>
    </lineage>
</organism>